<proteinExistence type="predicted"/>
<dbReference type="Proteomes" id="UP000028521">
    <property type="component" value="Unassembled WGS sequence"/>
</dbReference>
<reference evidence="3" key="2">
    <citation type="submission" date="2014-07" db="EMBL/GenBank/DDBJ databases">
        <title>Genome sequence of Mangrovimonas yunxiaonensis.</title>
        <authorList>
            <person name="Li Y."/>
            <person name="Zheng T."/>
        </authorList>
    </citation>
    <scope>NUCLEOTIDE SEQUENCE [LARGE SCALE GENOMIC DNA]</scope>
    <source>
        <strain evidence="3">LY01</strain>
    </source>
</reference>
<comment type="caution">
    <text evidence="2">The sequence shown here is derived from an EMBL/GenBank/DDBJ whole genome shotgun (WGS) entry which is preliminary data.</text>
</comment>
<dbReference type="EMBL" id="JPFK01000007">
    <property type="protein sequence ID" value="KFB00956.1"/>
    <property type="molecule type" value="Genomic_DNA"/>
</dbReference>
<evidence type="ECO:0000256" key="1">
    <source>
        <dbReference type="SAM" id="Phobius"/>
    </source>
</evidence>
<sequence>MRLKISKKSVLFIVVAVLGTGVLMFVWYKNTHAMAKVEAFQVNAPAQASKLLIATQGSTFKNAITAHVVAHYKQDAVFISVIDVLGLPQIAAEDFEAILVVYAWEYQKPPTAVKTFLNRSAAFKNKMVILTTSGDGSSKMEGIDALTGESRLENSTTVSRLIIEKLAPLLN</sequence>
<keyword evidence="1" id="KW-0472">Membrane</keyword>
<dbReference type="AlphaFoldDB" id="A0A084TJS0"/>
<evidence type="ECO:0000313" key="3">
    <source>
        <dbReference type="Proteomes" id="UP000028521"/>
    </source>
</evidence>
<evidence type="ECO:0008006" key="4">
    <source>
        <dbReference type="Google" id="ProtNLM"/>
    </source>
</evidence>
<dbReference type="STRING" id="1197477.IA57_10965"/>
<reference evidence="2 3" key="1">
    <citation type="journal article" date="2014" name="Genome Announc.">
        <title>Draft Genome Sequence of the Algicidal Bacterium Mangrovimonas yunxiaonensis Strain LY01.</title>
        <authorList>
            <person name="Li Y."/>
            <person name="Zhu H."/>
            <person name="Li C."/>
            <person name="Zhang H."/>
            <person name="Chen Z."/>
            <person name="Zheng W."/>
            <person name="Xu H."/>
            <person name="Zheng T."/>
        </authorList>
    </citation>
    <scope>NUCLEOTIDE SEQUENCE [LARGE SCALE GENOMIC DNA]</scope>
    <source>
        <strain evidence="2 3">LY01</strain>
    </source>
</reference>
<dbReference type="OrthoDB" id="982714at2"/>
<keyword evidence="3" id="KW-1185">Reference proteome</keyword>
<organism evidence="2 3">
    <name type="scientific">Mangrovimonas yunxiaonensis</name>
    <dbReference type="NCBI Taxonomy" id="1197477"/>
    <lineage>
        <taxon>Bacteria</taxon>
        <taxon>Pseudomonadati</taxon>
        <taxon>Bacteroidota</taxon>
        <taxon>Flavobacteriia</taxon>
        <taxon>Flavobacteriales</taxon>
        <taxon>Flavobacteriaceae</taxon>
        <taxon>Mangrovimonas</taxon>
    </lineage>
</organism>
<dbReference type="InterPro" id="IPR029039">
    <property type="entry name" value="Flavoprotein-like_sf"/>
</dbReference>
<feature type="transmembrane region" description="Helical" evidence="1">
    <location>
        <begin position="9"/>
        <end position="28"/>
    </location>
</feature>
<protein>
    <recommendedName>
        <fullName evidence="4">Flavodoxin-like domain-containing protein</fullName>
    </recommendedName>
</protein>
<dbReference type="Gene3D" id="3.40.50.360">
    <property type="match status" value="1"/>
</dbReference>
<gene>
    <name evidence="2" type="ORF">IA57_10965</name>
</gene>
<name>A0A084TJS0_9FLAO</name>
<accession>A0A084TJS0</accession>
<dbReference type="RefSeq" id="WP_036123006.1">
    <property type="nucleotide sequence ID" value="NZ_BMET01000004.1"/>
</dbReference>
<keyword evidence="1" id="KW-1133">Transmembrane helix</keyword>
<dbReference type="eggNOG" id="ENOG5032U1W">
    <property type="taxonomic scope" value="Bacteria"/>
</dbReference>
<keyword evidence="1" id="KW-0812">Transmembrane</keyword>
<evidence type="ECO:0000313" key="2">
    <source>
        <dbReference type="EMBL" id="KFB00956.1"/>
    </source>
</evidence>